<dbReference type="Gene3D" id="1.10.472.80">
    <property type="entry name" value="Ypt/Rab-GAP domain of gyp1p, domain 3"/>
    <property type="match status" value="1"/>
</dbReference>
<evidence type="ECO:0000256" key="3">
    <source>
        <dbReference type="ARBA" id="ARBA00022468"/>
    </source>
</evidence>
<dbReference type="EMBL" id="MNPL01016252">
    <property type="protein sequence ID" value="OQR70752.1"/>
    <property type="molecule type" value="Genomic_DNA"/>
</dbReference>
<evidence type="ECO:0000259" key="9">
    <source>
        <dbReference type="PROSITE" id="PS50086"/>
    </source>
</evidence>
<dbReference type="FunCoup" id="A0A1V9XBN5">
    <property type="interactions" value="992"/>
</dbReference>
<dbReference type="PANTHER" id="PTHR22957">
    <property type="entry name" value="TBC1 DOMAIN FAMILY MEMBER GTPASE-ACTIVATING PROTEIN"/>
    <property type="match status" value="1"/>
</dbReference>
<feature type="domain" description="Rab-GAP TBC" evidence="9">
    <location>
        <begin position="71"/>
        <end position="368"/>
    </location>
</feature>
<organism evidence="10 11">
    <name type="scientific">Tropilaelaps mercedesae</name>
    <dbReference type="NCBI Taxonomy" id="418985"/>
    <lineage>
        <taxon>Eukaryota</taxon>
        <taxon>Metazoa</taxon>
        <taxon>Ecdysozoa</taxon>
        <taxon>Arthropoda</taxon>
        <taxon>Chelicerata</taxon>
        <taxon>Arachnida</taxon>
        <taxon>Acari</taxon>
        <taxon>Parasitiformes</taxon>
        <taxon>Mesostigmata</taxon>
        <taxon>Gamasina</taxon>
        <taxon>Dermanyssoidea</taxon>
        <taxon>Laelapidae</taxon>
        <taxon>Tropilaelaps</taxon>
    </lineage>
</organism>
<keyword evidence="4" id="KW-0963">Cytoplasm</keyword>
<evidence type="ECO:0000256" key="7">
    <source>
        <dbReference type="ARBA" id="ARBA00064536"/>
    </source>
</evidence>
<name>A0A1V9XBN5_9ACAR</name>
<dbReference type="PANTHER" id="PTHR22957:SF27">
    <property type="entry name" value="TBC1 DOMAIN FAMILY MEMBER 13"/>
    <property type="match status" value="1"/>
</dbReference>
<dbReference type="AlphaFoldDB" id="A0A1V9XBN5"/>
<dbReference type="GO" id="GO:0016020">
    <property type="term" value="C:membrane"/>
    <property type="evidence" value="ECO:0007669"/>
    <property type="project" value="UniProtKB-SubCell"/>
</dbReference>
<dbReference type="Proteomes" id="UP000192247">
    <property type="component" value="Unassembled WGS sequence"/>
</dbReference>
<evidence type="ECO:0000313" key="11">
    <source>
        <dbReference type="Proteomes" id="UP000192247"/>
    </source>
</evidence>
<gene>
    <name evidence="10" type="ORF">BIW11_11424</name>
</gene>
<evidence type="ECO:0000313" key="10">
    <source>
        <dbReference type="EMBL" id="OQR70752.1"/>
    </source>
</evidence>
<evidence type="ECO:0000256" key="2">
    <source>
        <dbReference type="ARBA" id="ARBA00004496"/>
    </source>
</evidence>
<comment type="caution">
    <text evidence="10">The sequence shown here is derived from an EMBL/GenBank/DDBJ whole genome shotgun (WGS) entry which is preliminary data.</text>
</comment>
<dbReference type="GO" id="GO:0005737">
    <property type="term" value="C:cytoplasm"/>
    <property type="evidence" value="ECO:0007669"/>
    <property type="project" value="UniProtKB-SubCell"/>
</dbReference>
<dbReference type="FunFam" id="1.10.472.80:FF:000009">
    <property type="entry name" value="TBC1 domain family member 13"/>
    <property type="match status" value="1"/>
</dbReference>
<dbReference type="GO" id="GO:0005096">
    <property type="term" value="F:GTPase activator activity"/>
    <property type="evidence" value="ECO:0007669"/>
    <property type="project" value="UniProtKB-KW"/>
</dbReference>
<comment type="subcellular location">
    <subcellularLocation>
        <location evidence="2">Cytoplasm</location>
    </subcellularLocation>
    <subcellularLocation>
        <location evidence="1">Membrane</location>
    </subcellularLocation>
</comment>
<dbReference type="OrthoDB" id="10263206at2759"/>
<proteinExistence type="predicted"/>
<accession>A0A1V9XBN5</accession>
<dbReference type="SUPFAM" id="SSF47923">
    <property type="entry name" value="Ypt/Rab-GAP domain of gyp1p"/>
    <property type="match status" value="2"/>
</dbReference>
<dbReference type="InParanoid" id="A0A1V9XBN5"/>
<dbReference type="Gene3D" id="1.10.8.270">
    <property type="entry name" value="putative rabgap domain of human tbc1 domain family member 14 like domains"/>
    <property type="match status" value="1"/>
</dbReference>
<dbReference type="STRING" id="418985.A0A1V9XBN5"/>
<reference evidence="10 11" key="1">
    <citation type="journal article" date="2017" name="Gigascience">
        <title>Draft genome of the honey bee ectoparasitic mite, Tropilaelaps mercedesae, is shaped by the parasitic life history.</title>
        <authorList>
            <person name="Dong X."/>
            <person name="Armstrong S.D."/>
            <person name="Xia D."/>
            <person name="Makepeace B.L."/>
            <person name="Darby A.C."/>
            <person name="Kadowaki T."/>
        </authorList>
    </citation>
    <scope>NUCLEOTIDE SEQUENCE [LARGE SCALE GENOMIC DNA]</scope>
    <source>
        <strain evidence="10">Wuxi-XJTLU</strain>
    </source>
</reference>
<dbReference type="FunFam" id="1.10.8.270:FF:000019">
    <property type="entry name" value="TBC1 domain family member 13"/>
    <property type="match status" value="1"/>
</dbReference>
<evidence type="ECO:0000256" key="1">
    <source>
        <dbReference type="ARBA" id="ARBA00004370"/>
    </source>
</evidence>
<dbReference type="SMART" id="SM00164">
    <property type="entry name" value="TBC"/>
    <property type="match status" value="1"/>
</dbReference>
<evidence type="ECO:0000256" key="6">
    <source>
        <dbReference type="ARBA" id="ARBA00059763"/>
    </source>
</evidence>
<evidence type="ECO:0000256" key="8">
    <source>
        <dbReference type="ARBA" id="ARBA00067477"/>
    </source>
</evidence>
<sequence length="452" mass="51629">MMTETWGVTTLGKSKFYRMDFPLAESGDSNSPVRDVTSRRGKARATLFEELLSSEQIDVPLLRKACFHGIPDGPGLRSLCWKILLGYLGGDRRQWPEYLSQQRQLYERFVNEMVIESGSADDQTCEDHPLNMNPDSRWQSYFKDNDVLLQIDKDVRRLCPDISFFQQATQYPCKKIVDDPLVDSLRERVERTVLRSGAVQRSRHGLTNVALFKKIAIEEYTALPDGQEAHWEVVERILFIYAKLNPGVGYVQGMNEILGPIYHTLATDADPEVREHAEGDSFFCFTQLMSAMRDFFLNAMDNTISGIGAMMDRFMNQLRSLDPELHQRLVHQDIKPQFYAFRWITLLLSQEFSLPEVVRLWDSIFAMNERLDFGFLLSTCCAMVILLREDLLEGDFAHNMKLLQNFPHDEIDGSSIDVILAKALCINDNEYTAFSKTASPPPGQPASAATPR</sequence>
<keyword evidence="3" id="KW-0343">GTPase activation</keyword>
<keyword evidence="5" id="KW-0472">Membrane</keyword>
<dbReference type="InterPro" id="IPR035969">
    <property type="entry name" value="Rab-GAP_TBC_sf"/>
</dbReference>
<comment type="function">
    <text evidence="6">Acts as a GTPase-activating protein for RAB35. Together with RAB35 may be involved in regulation of insulin-induced glucose transporter SLC2A4/GLUT4 translocation to the plasma membrane in adipocytes.</text>
</comment>
<dbReference type="InterPro" id="IPR000195">
    <property type="entry name" value="Rab-GAP-TBC_dom"/>
</dbReference>
<protein>
    <recommendedName>
        <fullName evidence="8">TBC1 domain family member 13</fullName>
    </recommendedName>
</protein>
<evidence type="ECO:0000256" key="4">
    <source>
        <dbReference type="ARBA" id="ARBA00022490"/>
    </source>
</evidence>
<dbReference type="PROSITE" id="PS50086">
    <property type="entry name" value="TBC_RABGAP"/>
    <property type="match status" value="1"/>
</dbReference>
<comment type="subunit">
    <text evidence="7">Interacts with RAB1A and RAB10; in a GTP-dependent manner.</text>
</comment>
<evidence type="ECO:0000256" key="5">
    <source>
        <dbReference type="ARBA" id="ARBA00023136"/>
    </source>
</evidence>
<dbReference type="Pfam" id="PF00566">
    <property type="entry name" value="RabGAP-TBC"/>
    <property type="match status" value="1"/>
</dbReference>
<dbReference type="GO" id="GO:0006886">
    <property type="term" value="P:intracellular protein transport"/>
    <property type="evidence" value="ECO:0007669"/>
    <property type="project" value="TreeGrafter"/>
</dbReference>
<keyword evidence="11" id="KW-1185">Reference proteome</keyword>